<evidence type="ECO:0000256" key="1">
    <source>
        <dbReference type="ARBA" id="ARBA00004141"/>
    </source>
</evidence>
<dbReference type="SUPFAM" id="SSF103473">
    <property type="entry name" value="MFS general substrate transporter"/>
    <property type="match status" value="1"/>
</dbReference>
<feature type="transmembrane region" description="Helical" evidence="9">
    <location>
        <begin position="213"/>
        <end position="236"/>
    </location>
</feature>
<dbReference type="InterPro" id="IPR003663">
    <property type="entry name" value="Sugar/inositol_transpt"/>
</dbReference>
<reference evidence="11 12" key="1">
    <citation type="submission" date="2024-02" db="EMBL/GenBank/DDBJ databases">
        <title>First draft genome assembly of two strains of Seiridium cardinale.</title>
        <authorList>
            <person name="Emiliani G."/>
            <person name="Scali E."/>
        </authorList>
    </citation>
    <scope>NUCLEOTIDE SEQUENCE [LARGE SCALE GENOMIC DNA]</scope>
    <source>
        <strain evidence="11 12">BM-138-000479</strain>
    </source>
</reference>
<accession>A0ABR2X8T7</accession>
<evidence type="ECO:0000313" key="11">
    <source>
        <dbReference type="EMBL" id="KAK9770194.1"/>
    </source>
</evidence>
<dbReference type="InterPro" id="IPR020846">
    <property type="entry name" value="MFS_dom"/>
</dbReference>
<dbReference type="PANTHER" id="PTHR48022">
    <property type="entry name" value="PLASTIDIC GLUCOSE TRANSPORTER 4"/>
    <property type="match status" value="1"/>
</dbReference>
<dbReference type="Pfam" id="PF00083">
    <property type="entry name" value="Sugar_tr"/>
    <property type="match status" value="1"/>
</dbReference>
<evidence type="ECO:0000256" key="5">
    <source>
        <dbReference type="ARBA" id="ARBA00022989"/>
    </source>
</evidence>
<keyword evidence="12" id="KW-1185">Reference proteome</keyword>
<protein>
    <submittedName>
        <fullName evidence="11">Major facilitator superfamily (MFS) profile domain-containing protein</fullName>
    </submittedName>
</protein>
<dbReference type="PANTHER" id="PTHR48022:SF20">
    <property type="entry name" value="MAJOR FACILITATOR SUPERFAMILY (MFS) PROFILE DOMAIN-CONTAINING PROTEIN-RELATED"/>
    <property type="match status" value="1"/>
</dbReference>
<dbReference type="PRINTS" id="PR00171">
    <property type="entry name" value="SUGRTRNSPORT"/>
</dbReference>
<dbReference type="InterPro" id="IPR005828">
    <property type="entry name" value="MFS_sugar_transport-like"/>
</dbReference>
<keyword evidence="6 9" id="KW-0472">Membrane</keyword>
<evidence type="ECO:0000313" key="12">
    <source>
        <dbReference type="Proteomes" id="UP001465668"/>
    </source>
</evidence>
<evidence type="ECO:0000259" key="10">
    <source>
        <dbReference type="PROSITE" id="PS50850"/>
    </source>
</evidence>
<sequence length="575" mass="62775">MVAADSGAAVYDAALKRRQNLMGASGPAALVKNFKVFRIAAFACIGGILYGYNQGMFSGVLAMPSFQAHMGEYDPLDANADQTKKGWLTAILELGAWIGALLSGFLAEAMSRKYAILVATAVFVLGVIIQATAQSGGANVILGGRFVTGMGVGSLATIVPIYNSEVAPPEVRGALVALQQLAITFGIMVSFWIDYGTNFIGGVSLGYQKDASWIVPICLQLAPAILLFVGMLFMPFSPRWLVHHDREPEARKILANLRGLPDNHELVELEFLEIKAQSLFEKRTVAEHFPHLRDQTAWNVFKLQFVAIKSLFQTKAMFKRVIVATVTMFFQQWTGINAILYYAPSIFKQLGLDDNATGLLATGVVGIVMFIFTIPAVLYIDRVGRKPVLTIGAIGMALCHFIIAVIVAKNANQWSTQAGAGWAAVVMVWLFVIHFGYSWGPCAWILVAEIWPLSSRPYGVSLGASSNWMNNFIVGQVTPDMLQSIGYGTYILFGLLTTLGAVFIWFFVPETKRLTLEEMDVIFGSEGTAAADFERMEEINREIGLTAILHGMSGDHTRPSAEEKQASLEEKTETV</sequence>
<evidence type="ECO:0000256" key="4">
    <source>
        <dbReference type="ARBA" id="ARBA00022692"/>
    </source>
</evidence>
<keyword evidence="3 7" id="KW-0813">Transport</keyword>
<feature type="domain" description="Major facilitator superfamily (MFS) profile" evidence="10">
    <location>
        <begin position="39"/>
        <end position="512"/>
    </location>
</feature>
<dbReference type="Gene3D" id="1.20.1250.20">
    <property type="entry name" value="MFS general substrate transporter like domains"/>
    <property type="match status" value="1"/>
</dbReference>
<dbReference type="InterPro" id="IPR005829">
    <property type="entry name" value="Sugar_transporter_CS"/>
</dbReference>
<dbReference type="NCBIfam" id="TIGR00879">
    <property type="entry name" value="SP"/>
    <property type="match status" value="1"/>
</dbReference>
<evidence type="ECO:0000256" key="8">
    <source>
        <dbReference type="SAM" id="MobiDB-lite"/>
    </source>
</evidence>
<feature type="transmembrane region" description="Helical" evidence="9">
    <location>
        <begin position="321"/>
        <end position="344"/>
    </location>
</feature>
<organism evidence="11 12">
    <name type="scientific">Seiridium cardinale</name>
    <dbReference type="NCBI Taxonomy" id="138064"/>
    <lineage>
        <taxon>Eukaryota</taxon>
        <taxon>Fungi</taxon>
        <taxon>Dikarya</taxon>
        <taxon>Ascomycota</taxon>
        <taxon>Pezizomycotina</taxon>
        <taxon>Sordariomycetes</taxon>
        <taxon>Xylariomycetidae</taxon>
        <taxon>Amphisphaeriales</taxon>
        <taxon>Sporocadaceae</taxon>
        <taxon>Seiridium</taxon>
    </lineage>
</organism>
<dbReference type="EMBL" id="JARVKM010000099">
    <property type="protein sequence ID" value="KAK9770194.1"/>
    <property type="molecule type" value="Genomic_DNA"/>
</dbReference>
<dbReference type="InterPro" id="IPR036259">
    <property type="entry name" value="MFS_trans_sf"/>
</dbReference>
<evidence type="ECO:0000256" key="7">
    <source>
        <dbReference type="RuleBase" id="RU003346"/>
    </source>
</evidence>
<dbReference type="PROSITE" id="PS00217">
    <property type="entry name" value="SUGAR_TRANSPORT_2"/>
    <property type="match status" value="1"/>
</dbReference>
<feature type="transmembrane region" description="Helical" evidence="9">
    <location>
        <begin position="139"/>
        <end position="162"/>
    </location>
</feature>
<evidence type="ECO:0000256" key="3">
    <source>
        <dbReference type="ARBA" id="ARBA00022448"/>
    </source>
</evidence>
<feature type="transmembrane region" description="Helical" evidence="9">
    <location>
        <begin position="490"/>
        <end position="508"/>
    </location>
</feature>
<feature type="transmembrane region" description="Helical" evidence="9">
    <location>
        <begin position="39"/>
        <end position="66"/>
    </location>
</feature>
<evidence type="ECO:0000256" key="6">
    <source>
        <dbReference type="ARBA" id="ARBA00023136"/>
    </source>
</evidence>
<comment type="caution">
    <text evidence="11">The sequence shown here is derived from an EMBL/GenBank/DDBJ whole genome shotgun (WGS) entry which is preliminary data.</text>
</comment>
<feature type="transmembrane region" description="Helical" evidence="9">
    <location>
        <begin position="387"/>
        <end position="408"/>
    </location>
</feature>
<gene>
    <name evidence="11" type="ORF">SCAR479_13159</name>
</gene>
<evidence type="ECO:0000256" key="2">
    <source>
        <dbReference type="ARBA" id="ARBA00010992"/>
    </source>
</evidence>
<comment type="similarity">
    <text evidence="2 7">Belongs to the major facilitator superfamily. Sugar transporter (TC 2.A.1.1) family.</text>
</comment>
<dbReference type="Proteomes" id="UP001465668">
    <property type="component" value="Unassembled WGS sequence"/>
</dbReference>
<feature type="compositionally biased region" description="Basic and acidic residues" evidence="8">
    <location>
        <begin position="553"/>
        <end position="575"/>
    </location>
</feature>
<comment type="subcellular location">
    <subcellularLocation>
        <location evidence="1">Membrane</location>
        <topology evidence="1">Multi-pass membrane protein</topology>
    </subcellularLocation>
</comment>
<dbReference type="PROSITE" id="PS50850">
    <property type="entry name" value="MFS"/>
    <property type="match status" value="1"/>
</dbReference>
<feature type="transmembrane region" description="Helical" evidence="9">
    <location>
        <begin position="86"/>
        <end position="107"/>
    </location>
</feature>
<proteinExistence type="inferred from homology"/>
<feature type="transmembrane region" description="Helical" evidence="9">
    <location>
        <begin position="420"/>
        <end position="447"/>
    </location>
</feature>
<keyword evidence="4 9" id="KW-0812">Transmembrane</keyword>
<feature type="transmembrane region" description="Helical" evidence="9">
    <location>
        <begin position="356"/>
        <end position="380"/>
    </location>
</feature>
<dbReference type="PROSITE" id="PS00216">
    <property type="entry name" value="SUGAR_TRANSPORT_1"/>
    <property type="match status" value="1"/>
</dbReference>
<dbReference type="InterPro" id="IPR050360">
    <property type="entry name" value="MFS_Sugar_Transporters"/>
</dbReference>
<name>A0ABR2X8T7_9PEZI</name>
<feature type="region of interest" description="Disordered" evidence="8">
    <location>
        <begin position="552"/>
        <end position="575"/>
    </location>
</feature>
<evidence type="ECO:0000256" key="9">
    <source>
        <dbReference type="SAM" id="Phobius"/>
    </source>
</evidence>
<feature type="transmembrane region" description="Helical" evidence="9">
    <location>
        <begin position="174"/>
        <end position="193"/>
    </location>
</feature>
<feature type="transmembrane region" description="Helical" evidence="9">
    <location>
        <begin position="114"/>
        <end position="133"/>
    </location>
</feature>
<keyword evidence="5 9" id="KW-1133">Transmembrane helix</keyword>